<dbReference type="Pfam" id="PF01501">
    <property type="entry name" value="Glyco_transf_8"/>
    <property type="match status" value="1"/>
</dbReference>
<evidence type="ECO:0000313" key="3">
    <source>
        <dbReference type="Proteomes" id="UP000277580"/>
    </source>
</evidence>
<proteinExistence type="predicted"/>
<dbReference type="Proteomes" id="UP000277580">
    <property type="component" value="Unassembled WGS sequence"/>
</dbReference>
<accession>A0A3N4KCW6</accession>
<organism evidence="2 3">
    <name type="scientific">Morchella conica CCBAS932</name>
    <dbReference type="NCBI Taxonomy" id="1392247"/>
    <lineage>
        <taxon>Eukaryota</taxon>
        <taxon>Fungi</taxon>
        <taxon>Dikarya</taxon>
        <taxon>Ascomycota</taxon>
        <taxon>Pezizomycotina</taxon>
        <taxon>Pezizomycetes</taxon>
        <taxon>Pezizales</taxon>
        <taxon>Morchellaceae</taxon>
        <taxon>Morchella</taxon>
    </lineage>
</organism>
<dbReference type="PANTHER" id="PTHR11183">
    <property type="entry name" value="GLYCOGENIN SUBFAMILY MEMBER"/>
    <property type="match status" value="1"/>
</dbReference>
<keyword evidence="2" id="KW-0808">Transferase</keyword>
<dbReference type="CDD" id="cd02537">
    <property type="entry name" value="GT8_Glycogenin"/>
    <property type="match status" value="1"/>
</dbReference>
<feature type="region of interest" description="Disordered" evidence="1">
    <location>
        <begin position="1"/>
        <end position="31"/>
    </location>
</feature>
<dbReference type="EMBL" id="ML119165">
    <property type="protein sequence ID" value="RPB08317.1"/>
    <property type="molecule type" value="Genomic_DNA"/>
</dbReference>
<sequence length="351" mass="39783">MDDDLGEQRPLASPSKIPIPKVRSTSDASATSTAVKPNINRAWVTVLTGPAYLPGTIILADSLRRVESKYPLLVCVTPSVNKTEQNALKAAGCELMVIEPLKPKVKGNIVASRFEDTWTKLVVFGLVPMERLVLLDSDMLVIRNMDELFDMDLPFDFIAANHACVCNYAKDPWADADWNPQNCAYTGLKHPKALTNPREVTPESIRTHHLLNSGLVVFHPSTMLYAAILEFLFTDPRVPTFGFPDQDLLSVFFKNKFKPIGWQYNALKTMSYEHRDMWSDFEVRNLHFICEKPWKTGRCEGRFKIPHGIWWDSWDRWFHETQIKVPKLAQFLARYVNLPGNPGSSDGSSST</sequence>
<dbReference type="SUPFAM" id="SSF53448">
    <property type="entry name" value="Nucleotide-diphospho-sugar transferases"/>
    <property type="match status" value="1"/>
</dbReference>
<gene>
    <name evidence="2" type="ORF">P167DRAFT_494315</name>
</gene>
<dbReference type="OrthoDB" id="2014201at2759"/>
<dbReference type="InParanoid" id="A0A3N4KCW6"/>
<dbReference type="STRING" id="1392247.A0A3N4KCW6"/>
<protein>
    <submittedName>
        <fullName evidence="2">Nucleotide-diphospho-sugar transferase</fullName>
    </submittedName>
</protein>
<dbReference type="Gene3D" id="3.90.550.10">
    <property type="entry name" value="Spore Coat Polysaccharide Biosynthesis Protein SpsA, Chain A"/>
    <property type="match status" value="1"/>
</dbReference>
<dbReference type="AlphaFoldDB" id="A0A3N4KCW6"/>
<evidence type="ECO:0000256" key="1">
    <source>
        <dbReference type="SAM" id="MobiDB-lite"/>
    </source>
</evidence>
<dbReference type="GO" id="GO:0016757">
    <property type="term" value="F:glycosyltransferase activity"/>
    <property type="evidence" value="ECO:0007669"/>
    <property type="project" value="InterPro"/>
</dbReference>
<name>A0A3N4KCW6_9PEZI</name>
<keyword evidence="3" id="KW-1185">Reference proteome</keyword>
<dbReference type="InterPro" id="IPR029044">
    <property type="entry name" value="Nucleotide-diphossugar_trans"/>
</dbReference>
<dbReference type="InterPro" id="IPR050587">
    <property type="entry name" value="GNT1/Glycosyltrans_8"/>
</dbReference>
<dbReference type="InterPro" id="IPR002495">
    <property type="entry name" value="Glyco_trans_8"/>
</dbReference>
<evidence type="ECO:0000313" key="2">
    <source>
        <dbReference type="EMBL" id="RPB08317.1"/>
    </source>
</evidence>
<reference evidence="2 3" key="1">
    <citation type="journal article" date="2018" name="Nat. Ecol. Evol.">
        <title>Pezizomycetes genomes reveal the molecular basis of ectomycorrhizal truffle lifestyle.</title>
        <authorList>
            <person name="Murat C."/>
            <person name="Payen T."/>
            <person name="Noel B."/>
            <person name="Kuo A."/>
            <person name="Morin E."/>
            <person name="Chen J."/>
            <person name="Kohler A."/>
            <person name="Krizsan K."/>
            <person name="Balestrini R."/>
            <person name="Da Silva C."/>
            <person name="Montanini B."/>
            <person name="Hainaut M."/>
            <person name="Levati E."/>
            <person name="Barry K.W."/>
            <person name="Belfiori B."/>
            <person name="Cichocki N."/>
            <person name="Clum A."/>
            <person name="Dockter R.B."/>
            <person name="Fauchery L."/>
            <person name="Guy J."/>
            <person name="Iotti M."/>
            <person name="Le Tacon F."/>
            <person name="Lindquist E.A."/>
            <person name="Lipzen A."/>
            <person name="Malagnac F."/>
            <person name="Mello A."/>
            <person name="Molinier V."/>
            <person name="Miyauchi S."/>
            <person name="Poulain J."/>
            <person name="Riccioni C."/>
            <person name="Rubini A."/>
            <person name="Sitrit Y."/>
            <person name="Splivallo R."/>
            <person name="Traeger S."/>
            <person name="Wang M."/>
            <person name="Zifcakova L."/>
            <person name="Wipf D."/>
            <person name="Zambonelli A."/>
            <person name="Paolocci F."/>
            <person name="Nowrousian M."/>
            <person name="Ottonello S."/>
            <person name="Baldrian P."/>
            <person name="Spatafora J.W."/>
            <person name="Henrissat B."/>
            <person name="Nagy L.G."/>
            <person name="Aury J.M."/>
            <person name="Wincker P."/>
            <person name="Grigoriev I.V."/>
            <person name="Bonfante P."/>
            <person name="Martin F.M."/>
        </authorList>
    </citation>
    <scope>NUCLEOTIDE SEQUENCE [LARGE SCALE GENOMIC DNA]</scope>
    <source>
        <strain evidence="2 3">CCBAS932</strain>
    </source>
</reference>